<dbReference type="Proteomes" id="UP000095280">
    <property type="component" value="Unplaced"/>
</dbReference>
<evidence type="ECO:0000313" key="2">
    <source>
        <dbReference type="WBParaSite" id="maker-uti_cns_0012182-snap-gene-0.4-mRNA-1"/>
    </source>
</evidence>
<dbReference type="PANTHER" id="PTHR15276">
    <property type="entry name" value="H4 D10S170 PROTEIN-RELATED"/>
    <property type="match status" value="1"/>
</dbReference>
<proteinExistence type="predicted"/>
<dbReference type="Pfam" id="PF09755">
    <property type="entry name" value="DUF2046"/>
    <property type="match status" value="1"/>
</dbReference>
<dbReference type="OrthoDB" id="78858at2759"/>
<dbReference type="WBParaSite" id="maker-uti_cns_0012182-snap-gene-0.4-mRNA-1">
    <property type="protein sequence ID" value="maker-uti_cns_0012182-snap-gene-0.4-mRNA-1"/>
    <property type="gene ID" value="maker-uti_cns_0012182-snap-gene-0.4"/>
</dbReference>
<dbReference type="PANTHER" id="PTHR15276:SF0">
    <property type="entry name" value="COILED-COIL DOMAIN-CONTAINING PROTEIN 6"/>
    <property type="match status" value="1"/>
</dbReference>
<dbReference type="STRING" id="282301.A0A1I8IFJ3"/>
<dbReference type="AlphaFoldDB" id="A0A1I8IFJ3"/>
<evidence type="ECO:0000313" key="1">
    <source>
        <dbReference type="Proteomes" id="UP000095280"/>
    </source>
</evidence>
<keyword evidence="1" id="KW-1185">Reference proteome</keyword>
<name>A0A1I8IFJ3_9PLAT</name>
<sequence>MASMHCDSASESDASSIDGSSSASAGLSFESLKCRMDSLLQEKRVLRMEAETLKLSIKSLQQENQSLRRTSVNIQAQAEQEEEYITNTMLKKIQSLQQEKERLAQSYEQEEEHLTNDLTKRLRTLQQEKVDLEAQLEREQEAQVNKLLKRIDRLENEVTAKQSALDQLRQEKVALENSLEQEQESLVNRLWKQMEKLEAEKKNLQKRQEGDQQPQRRLSSTSDMQVECSLDDPEAMLSNISQLKADLGNLRKQLDSAEAGHRASMSRLVHEERSLQAENVCLRKRLDDEELKRDRLTRNLSESDAGSDAGVAMETEPKRQQLEPLCLHCQKRRQNLIPSPSCSGGSS</sequence>
<reference evidence="2" key="1">
    <citation type="submission" date="2016-11" db="UniProtKB">
        <authorList>
            <consortium name="WormBaseParasite"/>
        </authorList>
    </citation>
    <scope>IDENTIFICATION</scope>
</reference>
<protein>
    <submittedName>
        <fullName evidence="2">Coiled-coil domain-containing protein 6</fullName>
    </submittedName>
</protein>
<accession>A0A1I8IFJ3</accession>
<organism evidence="1 2">
    <name type="scientific">Macrostomum lignano</name>
    <dbReference type="NCBI Taxonomy" id="282301"/>
    <lineage>
        <taxon>Eukaryota</taxon>
        <taxon>Metazoa</taxon>
        <taxon>Spiralia</taxon>
        <taxon>Lophotrochozoa</taxon>
        <taxon>Platyhelminthes</taxon>
        <taxon>Rhabditophora</taxon>
        <taxon>Macrostomorpha</taxon>
        <taxon>Macrostomida</taxon>
        <taxon>Macrostomidae</taxon>
        <taxon>Macrostomum</taxon>
    </lineage>
</organism>
<dbReference type="InterPro" id="IPR019152">
    <property type="entry name" value="DUF2046"/>
</dbReference>